<sequence>MTDEKQQTVPYTYKADTDVQKASLSQQTIKDVLRDFGNIQNALYSFTDSEYWIKAYEELEKRLRVPEAAVKVCLYIFHDAFRFCGKMFDKKRDAMLDAMCGVLHVPKASIDANTAILISEYIQMHADLAIDKLRKDFISCGLPRVFDAHKISSKNIGPYLQAYAMKAVELAWFAVIDDPPLELEIAERGSLFDRDKYTPYTRTGEFIDYVIWPVIMYKDGTILCKGVAEGRQK</sequence>
<evidence type="ECO:0000313" key="2">
    <source>
        <dbReference type="EMBL" id="KAH3833554.1"/>
    </source>
</evidence>
<reference evidence="2" key="1">
    <citation type="journal article" date="2019" name="bioRxiv">
        <title>The Genome of the Zebra Mussel, Dreissena polymorpha: A Resource for Invasive Species Research.</title>
        <authorList>
            <person name="McCartney M.A."/>
            <person name="Auch B."/>
            <person name="Kono T."/>
            <person name="Mallez S."/>
            <person name="Zhang Y."/>
            <person name="Obille A."/>
            <person name="Becker A."/>
            <person name="Abrahante J.E."/>
            <person name="Garbe J."/>
            <person name="Badalamenti J.P."/>
            <person name="Herman A."/>
            <person name="Mangelson H."/>
            <person name="Liachko I."/>
            <person name="Sullivan S."/>
            <person name="Sone E.D."/>
            <person name="Koren S."/>
            <person name="Silverstein K.A.T."/>
            <person name="Beckman K.B."/>
            <person name="Gohl D.M."/>
        </authorList>
    </citation>
    <scope>NUCLEOTIDE SEQUENCE</scope>
    <source>
        <strain evidence="2">Duluth1</strain>
        <tissue evidence="2">Whole animal</tissue>
    </source>
</reference>
<dbReference type="EMBL" id="JAIWYP010000004">
    <property type="protein sequence ID" value="KAH3833554.1"/>
    <property type="molecule type" value="Genomic_DNA"/>
</dbReference>
<dbReference type="AlphaFoldDB" id="A0A9D4K604"/>
<comment type="caution">
    <text evidence="2">The sequence shown here is derived from an EMBL/GenBank/DDBJ whole genome shotgun (WGS) entry which is preliminary data.</text>
</comment>
<gene>
    <name evidence="2" type="ORF">DPMN_106867</name>
</gene>
<feature type="domain" description="Mitochondria-eating protein C-terminal" evidence="1">
    <location>
        <begin position="44"/>
        <end position="228"/>
    </location>
</feature>
<dbReference type="Proteomes" id="UP000828390">
    <property type="component" value="Unassembled WGS sequence"/>
</dbReference>
<dbReference type="InterPro" id="IPR031981">
    <property type="entry name" value="MIEAP_C"/>
</dbReference>
<evidence type="ECO:0000313" key="3">
    <source>
        <dbReference type="Proteomes" id="UP000828390"/>
    </source>
</evidence>
<name>A0A9D4K604_DREPO</name>
<dbReference type="Pfam" id="PF16026">
    <property type="entry name" value="MIEAP"/>
    <property type="match status" value="1"/>
</dbReference>
<proteinExistence type="predicted"/>
<organism evidence="2 3">
    <name type="scientific">Dreissena polymorpha</name>
    <name type="common">Zebra mussel</name>
    <name type="synonym">Mytilus polymorpha</name>
    <dbReference type="NCBI Taxonomy" id="45954"/>
    <lineage>
        <taxon>Eukaryota</taxon>
        <taxon>Metazoa</taxon>
        <taxon>Spiralia</taxon>
        <taxon>Lophotrochozoa</taxon>
        <taxon>Mollusca</taxon>
        <taxon>Bivalvia</taxon>
        <taxon>Autobranchia</taxon>
        <taxon>Heteroconchia</taxon>
        <taxon>Euheterodonta</taxon>
        <taxon>Imparidentia</taxon>
        <taxon>Neoheterodontei</taxon>
        <taxon>Myida</taxon>
        <taxon>Dreissenoidea</taxon>
        <taxon>Dreissenidae</taxon>
        <taxon>Dreissena</taxon>
    </lineage>
</organism>
<reference evidence="2" key="2">
    <citation type="submission" date="2020-11" db="EMBL/GenBank/DDBJ databases">
        <authorList>
            <person name="McCartney M.A."/>
            <person name="Auch B."/>
            <person name="Kono T."/>
            <person name="Mallez S."/>
            <person name="Becker A."/>
            <person name="Gohl D.M."/>
            <person name="Silverstein K.A.T."/>
            <person name="Koren S."/>
            <person name="Bechman K.B."/>
            <person name="Herman A."/>
            <person name="Abrahante J.E."/>
            <person name="Garbe J."/>
        </authorList>
    </citation>
    <scope>NUCLEOTIDE SEQUENCE</scope>
    <source>
        <strain evidence="2">Duluth1</strain>
        <tissue evidence="2">Whole animal</tissue>
    </source>
</reference>
<protein>
    <recommendedName>
        <fullName evidence="1">Mitochondria-eating protein C-terminal domain-containing protein</fullName>
    </recommendedName>
</protein>
<keyword evidence="3" id="KW-1185">Reference proteome</keyword>
<evidence type="ECO:0000259" key="1">
    <source>
        <dbReference type="Pfam" id="PF16026"/>
    </source>
</evidence>
<accession>A0A9D4K604</accession>